<dbReference type="SUPFAM" id="SSF53706">
    <property type="entry name" value="Formate dehydrogenase/DMSO reductase, domains 1-3"/>
    <property type="match status" value="1"/>
</dbReference>
<dbReference type="InterPro" id="IPR006311">
    <property type="entry name" value="TAT_signal"/>
</dbReference>
<comment type="caution">
    <text evidence="1">The sequence shown here is derived from an EMBL/GenBank/DDBJ whole genome shotgun (WGS) entry which is preliminary data.</text>
</comment>
<evidence type="ECO:0000313" key="2">
    <source>
        <dbReference type="Proteomes" id="UP000769766"/>
    </source>
</evidence>
<dbReference type="EMBL" id="JACPRF010000234">
    <property type="protein sequence ID" value="MBI2876777.1"/>
    <property type="molecule type" value="Genomic_DNA"/>
</dbReference>
<sequence length="99" mass="11387">MDVTRRKFLQVGAATAATVAVLNDKAFALKSLQPVVGVDNPLESYPDRDWERVYLDQYRYDSTFTFVCSPNDTHACRVKAFVRNGVIARVEQNYDVYRY</sequence>
<dbReference type="AlphaFoldDB" id="A0A932FWX2"/>
<dbReference type="NCBIfam" id="TIGR01409">
    <property type="entry name" value="TAT_signal_seq"/>
    <property type="match status" value="1"/>
</dbReference>
<name>A0A932FWX2_UNCTE</name>
<organism evidence="1 2">
    <name type="scientific">Tectimicrobiota bacterium</name>
    <dbReference type="NCBI Taxonomy" id="2528274"/>
    <lineage>
        <taxon>Bacteria</taxon>
        <taxon>Pseudomonadati</taxon>
        <taxon>Nitrospinota/Tectimicrobiota group</taxon>
        <taxon>Candidatus Tectimicrobiota</taxon>
    </lineage>
</organism>
<evidence type="ECO:0000313" key="1">
    <source>
        <dbReference type="EMBL" id="MBI2876777.1"/>
    </source>
</evidence>
<dbReference type="PROSITE" id="PS51318">
    <property type="entry name" value="TAT"/>
    <property type="match status" value="1"/>
</dbReference>
<accession>A0A932FWX2</accession>
<protein>
    <submittedName>
        <fullName evidence="1">Twin-arginine translocation signal domain-containing protein</fullName>
    </submittedName>
</protein>
<gene>
    <name evidence="1" type="ORF">HYY20_07840</name>
</gene>
<dbReference type="InterPro" id="IPR019546">
    <property type="entry name" value="TAT_signal_bac_arc"/>
</dbReference>
<feature type="non-terminal residue" evidence="1">
    <location>
        <position position="99"/>
    </location>
</feature>
<proteinExistence type="predicted"/>
<dbReference type="Proteomes" id="UP000769766">
    <property type="component" value="Unassembled WGS sequence"/>
</dbReference>
<reference evidence="1" key="1">
    <citation type="submission" date="2020-07" db="EMBL/GenBank/DDBJ databases">
        <title>Huge and variable diversity of episymbiotic CPR bacteria and DPANN archaea in groundwater ecosystems.</title>
        <authorList>
            <person name="He C.Y."/>
            <person name="Keren R."/>
            <person name="Whittaker M."/>
            <person name="Farag I.F."/>
            <person name="Doudna J."/>
            <person name="Cate J.H.D."/>
            <person name="Banfield J.F."/>
        </authorList>
    </citation>
    <scope>NUCLEOTIDE SEQUENCE</scope>
    <source>
        <strain evidence="1">NC_groundwater_672_Ag_B-0.1um_62_36</strain>
    </source>
</reference>